<gene>
    <name evidence="3" type="ORF">OC846_004366</name>
</gene>
<evidence type="ECO:0000313" key="4">
    <source>
        <dbReference type="Proteomes" id="UP001176517"/>
    </source>
</evidence>
<evidence type="ECO:0000256" key="2">
    <source>
        <dbReference type="SAM" id="Phobius"/>
    </source>
</evidence>
<dbReference type="AlphaFoldDB" id="A0AAN6GMW0"/>
<protein>
    <submittedName>
        <fullName evidence="3">Uncharacterized protein</fullName>
    </submittedName>
</protein>
<keyword evidence="2" id="KW-0812">Transmembrane</keyword>
<dbReference type="EMBL" id="JAPDMZ010000129">
    <property type="protein sequence ID" value="KAK0548749.1"/>
    <property type="molecule type" value="Genomic_DNA"/>
</dbReference>
<keyword evidence="2" id="KW-0472">Membrane</keyword>
<feature type="compositionally biased region" description="Polar residues" evidence="1">
    <location>
        <begin position="100"/>
        <end position="110"/>
    </location>
</feature>
<keyword evidence="2" id="KW-1133">Transmembrane helix</keyword>
<name>A0AAN6GMW0_9BASI</name>
<keyword evidence="4" id="KW-1185">Reference proteome</keyword>
<feature type="transmembrane region" description="Helical" evidence="2">
    <location>
        <begin position="286"/>
        <end position="307"/>
    </location>
</feature>
<evidence type="ECO:0000313" key="3">
    <source>
        <dbReference type="EMBL" id="KAK0548749.1"/>
    </source>
</evidence>
<comment type="caution">
    <text evidence="3">The sequence shown here is derived from an EMBL/GenBank/DDBJ whole genome shotgun (WGS) entry which is preliminary data.</text>
</comment>
<sequence length="320" mass="34489">MFGTEARCRQAGPSIRPSGNAWVTPLLRSRAASLNILTGSSLFLQSTATPSTQLTLLGRPQRLGAPSFFHSSARAFQQETPGFSGKPGPPPTAEVGNGQALGSKTTSSSPPRGIALVRRHPILAVSSFILTHVGVCWLMVPPTYLFLHYVAPGGTTAMLAGPQTAWLLSYSVPKSMTGTVPGFRAWSQDHVTGDATFEDLLEYFARNASKVAWRGAKSTVNIVSTVRSGSARKEEQEEEEIADEAVKSLKGSNGNVTRKALDKLGFSKRAQEAASDIRFSQVKDAVAAYVFIKALFPLRLPLSFFLFPKVARAFMSLSKR</sequence>
<feature type="region of interest" description="Disordered" evidence="1">
    <location>
        <begin position="79"/>
        <end position="112"/>
    </location>
</feature>
<organism evidence="3 4">
    <name type="scientific">Tilletia horrida</name>
    <dbReference type="NCBI Taxonomy" id="155126"/>
    <lineage>
        <taxon>Eukaryota</taxon>
        <taxon>Fungi</taxon>
        <taxon>Dikarya</taxon>
        <taxon>Basidiomycota</taxon>
        <taxon>Ustilaginomycotina</taxon>
        <taxon>Exobasidiomycetes</taxon>
        <taxon>Tilletiales</taxon>
        <taxon>Tilletiaceae</taxon>
        <taxon>Tilletia</taxon>
    </lineage>
</organism>
<proteinExistence type="predicted"/>
<reference evidence="3" key="1">
    <citation type="journal article" date="2023" name="PhytoFront">
        <title>Draft Genome Resources of Seven Strains of Tilletia horrida, Causal Agent of Kernel Smut of Rice.</title>
        <authorList>
            <person name="Khanal S."/>
            <person name="Antony Babu S."/>
            <person name="Zhou X.G."/>
        </authorList>
    </citation>
    <scope>NUCLEOTIDE SEQUENCE</scope>
    <source>
        <strain evidence="3">TX6</strain>
    </source>
</reference>
<dbReference type="Proteomes" id="UP001176517">
    <property type="component" value="Unassembled WGS sequence"/>
</dbReference>
<accession>A0AAN6GMW0</accession>
<evidence type="ECO:0000256" key="1">
    <source>
        <dbReference type="SAM" id="MobiDB-lite"/>
    </source>
</evidence>
<feature type="transmembrane region" description="Helical" evidence="2">
    <location>
        <begin position="122"/>
        <end position="140"/>
    </location>
</feature>